<dbReference type="Proteomes" id="UP001454036">
    <property type="component" value="Unassembled WGS sequence"/>
</dbReference>
<dbReference type="InterPro" id="IPR056748">
    <property type="entry name" value="VPS13-like_C"/>
</dbReference>
<evidence type="ECO:0000313" key="5">
    <source>
        <dbReference type="Proteomes" id="UP001454036"/>
    </source>
</evidence>
<accession>A0AAV3P727</accession>
<evidence type="ECO:0000259" key="2">
    <source>
        <dbReference type="Pfam" id="PF25036"/>
    </source>
</evidence>
<feature type="region of interest" description="Disordered" evidence="1">
    <location>
        <begin position="1"/>
        <end position="31"/>
    </location>
</feature>
<reference evidence="4 5" key="1">
    <citation type="submission" date="2024-01" db="EMBL/GenBank/DDBJ databases">
        <title>The complete chloroplast genome sequence of Lithospermum erythrorhizon: insights into the phylogenetic relationship among Boraginaceae species and the maternal lineages of purple gromwells.</title>
        <authorList>
            <person name="Okada T."/>
            <person name="Watanabe K."/>
        </authorList>
    </citation>
    <scope>NUCLEOTIDE SEQUENCE [LARGE SCALE GENOMIC DNA]</scope>
</reference>
<dbReference type="PANTHER" id="PTHR16166">
    <property type="entry name" value="VACUOLAR PROTEIN SORTING-ASSOCIATED PROTEIN VPS13"/>
    <property type="match status" value="1"/>
</dbReference>
<feature type="domain" description="Vacuolar protein sorting-associated protein 13 VPS13 adaptor binding" evidence="2">
    <location>
        <begin position="1609"/>
        <end position="2120"/>
    </location>
</feature>
<organism evidence="4 5">
    <name type="scientific">Lithospermum erythrorhizon</name>
    <name type="common">Purple gromwell</name>
    <name type="synonym">Lithospermum officinale var. erythrorhizon</name>
    <dbReference type="NCBI Taxonomy" id="34254"/>
    <lineage>
        <taxon>Eukaryota</taxon>
        <taxon>Viridiplantae</taxon>
        <taxon>Streptophyta</taxon>
        <taxon>Embryophyta</taxon>
        <taxon>Tracheophyta</taxon>
        <taxon>Spermatophyta</taxon>
        <taxon>Magnoliopsida</taxon>
        <taxon>eudicotyledons</taxon>
        <taxon>Gunneridae</taxon>
        <taxon>Pentapetalae</taxon>
        <taxon>asterids</taxon>
        <taxon>lamiids</taxon>
        <taxon>Boraginales</taxon>
        <taxon>Boraginaceae</taxon>
        <taxon>Boraginoideae</taxon>
        <taxon>Lithospermeae</taxon>
        <taxon>Lithospermum</taxon>
    </lineage>
</organism>
<feature type="region of interest" description="Disordered" evidence="1">
    <location>
        <begin position="834"/>
        <end position="861"/>
    </location>
</feature>
<proteinExistence type="predicted"/>
<dbReference type="InterPro" id="IPR009543">
    <property type="entry name" value="VPS13_VAB"/>
</dbReference>
<dbReference type="Pfam" id="PF06101">
    <property type="entry name" value="Vps62"/>
    <property type="match status" value="3"/>
</dbReference>
<dbReference type="InterPro" id="IPR026847">
    <property type="entry name" value="VPS13"/>
</dbReference>
<comment type="caution">
    <text evidence="4">The sequence shown here is derived from an EMBL/GenBank/DDBJ whole genome shotgun (WGS) entry which is preliminary data.</text>
</comment>
<evidence type="ECO:0000313" key="4">
    <source>
        <dbReference type="EMBL" id="GAA0147479.1"/>
    </source>
</evidence>
<protein>
    <submittedName>
        <fullName evidence="4">Membrane traffic protein</fullName>
    </submittedName>
</protein>
<dbReference type="Pfam" id="PF25036">
    <property type="entry name" value="VPS13_VAB"/>
    <property type="match status" value="1"/>
</dbReference>
<keyword evidence="5" id="KW-1185">Reference proteome</keyword>
<feature type="compositionally biased region" description="Polar residues" evidence="1">
    <location>
        <begin position="1"/>
        <end position="14"/>
    </location>
</feature>
<evidence type="ECO:0000259" key="3">
    <source>
        <dbReference type="Pfam" id="PF25037"/>
    </source>
</evidence>
<evidence type="ECO:0000256" key="1">
    <source>
        <dbReference type="SAM" id="MobiDB-lite"/>
    </source>
</evidence>
<dbReference type="GO" id="GO:0006623">
    <property type="term" value="P:protein targeting to vacuole"/>
    <property type="evidence" value="ECO:0007669"/>
    <property type="project" value="TreeGrafter"/>
</dbReference>
<dbReference type="PANTHER" id="PTHR16166:SF137">
    <property type="entry name" value="PLECKSTRIN HOMOLOGY (PH) DOMAIN-CONTAINING PROTEIN"/>
    <property type="match status" value="1"/>
</dbReference>
<sequence length="2986" mass="333620">MTSYFMGLSPSNSNDDVRVKDQVSNSERSFKKSEIEGSPAIKLDISLKKPIILMPKRTDSADYMKLDVVHITVKNSFRWVYGSRNEMNAVHLDMMTIQVEDINLNVVAGSDVGESIIQDVKGVSITIQRSLRDLLHRMPNIEVDIQIHELKASLSNREYEIITECAQSNISELPNLEPPLAENSLSHIGEVTGSVVPQDSDNVKPESQEVQTWITTRVSVVIDLVKLSLHYGLTRDSSLAILQVSGLWLLYKSNTLGEGFLSSTLEGFSVIDDREGTEQELRLAIQRPKVKKYDSFQSGTRGTHQHLKENSHLKDSNINLVPTMLILDARLSELSTYVSLRVQRPQMLVSLDFLLAVAEFFVPSLRSTMLNQEQGNSSAILDAFILDQASFSQPNSEFVMSPKKPLIADDERFDIFSYDGRGGTLYLHDRQGLSISSPSPETIIYVGSGKKLIFKNVTIKNGIYLDSCVSLGANSSYSASEDDKVYLEGEAATESPHHAKSTNNVNSKDAAANKSTEFIIEFEAIGPELTFYNSAKNVADSLVLTNKLLHCQLDALGRLVMKGDSVEMSVNSLGFSMECNGIRVLEPFDTHVKFSNTSGRTNVNLVVSDVFMNFSFSILQLFLAVEEDILAFLRRTSKKMTMVCSEFDKIGTIRIPDDDQIYAFWRARAPPGFAVLGDYLTPIDKPPTKGVIAVNTSFVRVKRPESFRLVWPPSSSKSDLQIVGVDGNESICSIWLPEAPDGYVAMGCVVSPGRMQPPTASAFCILGSLVSQCGLRDCVNVGSKTRSCSLAFWRVDNSVGTFLPADPASLGVIGRAYELQQIFFGALETSLPTLKSTSSHESPTPNSQSFQSERPSTVTSGRRTEAVATFRLIWWNQGPGLRKKLSVWRPNVPEGMVYFGDIAVQGYEPPNSCIVLHDSEDADLYKAPTDFQLVGNVKKHRGVDPISFWMPQAPPGFVPLGCVASRHMPKPSEFASLRCIRGDMVIGDQFSEDSIWDTSDIRFTKEPFSIWNVDNELGTFIVRSGLKKPPRRFALKLADPVVPNNSDSTVIDAEIRTFSAALFDDYGGLMVPLCNVSLGGIGFGLRGRPDYLNSSITFSLVARSFNDKYESWEPLIEPVDGLLRYQYNLNASGVASQLRLTTMNDLNLNVSVSNANTVLQAYASWNNLSLVRELSQETPSPREKSGSAIDVYHQKTYHIVPVNQLGQDIFIRASERGRFENIIKMPSGDAKSVKVPVSKNMLDSHLRGNLRLKLRTMVTIVIAEAEFPKVEGLSGRQYTLSIRLALDQNCLEGSHLDYQNARTKGSGATGSGSSETELVKWNEVFFFKIGSLDHYKLELTATDIGQGENIGFFSAPLDKISYSERPSYSADNTYQLTSAELSSSDSMITKLGKKMSVKVRFAVLLSPKSKLEDSRLRDRSSFLQISPAREGPWTMVRLNYAAPSACWRLGNDVVASEVSVREGNRYVHIRSLVSVRNNTSFTLDLRIVAKASSDTCRSGLQDDRMENQGDAIELIVEEFFETEKYNPSIGWISSGTSEDGSFGVELSPGWEWVDEWHVDSSSVNTADGWVYAPDFESLKWPESYNPLKHVNYARQRRWIRNRKPIFFNHESEIFIGPLKPGEVTPLPLSVLNKLRLYVLHLRPSIPENIDEYLWSSVMDGPSSKSYNVNKLNDARELCVSSLEESEELLYCPKLNGTSSTSSHGLWFCLSIQATEIAKDVRSNPIHDWTIVIKPPISLTNYLPLNAEYSVLEMQASGDFLACSRGVFKPGDTAKVHNANIKNPLFFSLLPQGGWLPLQEAVLISHPSSIPTKALFVRSSISGRIAQIILEQNQAKERALEAKVISIYSPYWLSIAKCPRLSLRLIDVGSKNTGKFASPFRSKKSNEAIIEEITEEEIYEGYTIASVLNLKSLGLAASVSESSEQHFGPMKDLSPLGEMDGSMDLNAYTDESNYIQLFISSKPCPYQSVPTKVICVRPYITFTNRLGQNLHLKLSREDEVKILHASDVRVSFVCRDTGGTSELQVRLDDTDWSYPLQIVKEDTISLMLRQSNGSWTLLRLEIRGYEEGSRFIVVFRLGSTRGPIRIENRTRSMEIKLCQSGFGDDTSIQLQPLSSANFAWNDFYGTKSIDVEIHKGSEISLFTLAMDKAGLFPIGDRLGLHLHTVDVGEIKFVRFVEELALASRSNETLHHTACIQNQEESEKHSKSRDSESPLELIVELGAVGVSIVDHRPKELSYLYLERVFISYSTGYDGGMTSRFKLILGYLQLDNQLPLALMPVILAPHLSTDNQNPVFKMTVTVRNENLDGIQVYPYIYIRVTDRVWRVNIHEPIIWAMVDFFNNLQLDRVDQSSNISQVDPEIRIDLIDISEMRLKVSLETAPAHRPHGALGVWSPVLSAIGNAFKIQVHLRKVMRRDRFMRKSSVVSAIGNRIFRDLIHNPLHLLFSVDIFGVASSTLASLSKGFAELSTDGQFLQLRSKQVWSRRITGVGDGFMQGTEALAQGFAFGVTGVVTKPVESARQNGLLGLAHGLGRAFLGFVVQPVSGALDFVSLTVDGIGASCSKCLEILNNKTTVERIRNPRAIHSDNILRDYCEREAVGQMVLYLAEESRHFGCTEIFKEPSKFAWSDYYEEYFVVPYQRIVLVTSRRIVLLQCVAPDTMDKKPCKIMWDVPWEEILALELAKAGYSQPSHLIIHLKSFRRSENFVRVIKCSIEDDLDGGEPQAVKICHIIRKMWKTHHGDTKNLTLKVPSSQRNVFYAWSEVNVRDPGTRHKAIIKSKQLSSLSSHSDEKKLVRHSINFSKIWSSEQQIKRRCTMCHKQASEDGGTCSIWRPICPDGYVSVGDIARAGSHPPTVAAVYHNFDKLLSRPVGYDLVWRNCQDDYVTPVSIWYPRAPEGYVALGCVAVSSFTEPEPNTVYCVAESLVEDTIFEEQKIWSAPGSYPWACHIYQVQSEALHFVALRQPREESDWKTLRVIDEPQSSNQISDA</sequence>
<dbReference type="GO" id="GO:0045053">
    <property type="term" value="P:protein retention in Golgi apparatus"/>
    <property type="evidence" value="ECO:0007669"/>
    <property type="project" value="TreeGrafter"/>
</dbReference>
<dbReference type="EMBL" id="BAABME010001086">
    <property type="protein sequence ID" value="GAA0147479.1"/>
    <property type="molecule type" value="Genomic_DNA"/>
</dbReference>
<feature type="domain" description="Intermembrane lipid transfer protein VPS13-like C-terminal" evidence="3">
    <location>
        <begin position="2575"/>
        <end position="2683"/>
    </location>
</feature>
<gene>
    <name evidence="4" type="ORF">LIER_07167</name>
</gene>
<dbReference type="Pfam" id="PF25037">
    <property type="entry name" value="VPS13_C"/>
    <property type="match status" value="1"/>
</dbReference>
<name>A0AAV3P727_LITER</name>
<dbReference type="InterPro" id="IPR009291">
    <property type="entry name" value="Vps62"/>
</dbReference>